<dbReference type="Proteomes" id="UP000324748">
    <property type="component" value="Unassembled WGS sequence"/>
</dbReference>
<gene>
    <name evidence="2" type="ORF">PGT21_008036</name>
</gene>
<feature type="region of interest" description="Disordered" evidence="1">
    <location>
        <begin position="1"/>
        <end position="48"/>
    </location>
</feature>
<evidence type="ECO:0000313" key="2">
    <source>
        <dbReference type="EMBL" id="KAA1110043.1"/>
    </source>
</evidence>
<protein>
    <submittedName>
        <fullName evidence="2">Uncharacterized protein</fullName>
    </submittedName>
</protein>
<dbReference type="AlphaFoldDB" id="A0A5B0QAS5"/>
<feature type="compositionally biased region" description="Low complexity" evidence="1">
    <location>
        <begin position="29"/>
        <end position="43"/>
    </location>
</feature>
<proteinExistence type="predicted"/>
<name>A0A5B0QAS5_PUCGR</name>
<sequence length="107" mass="11732">MAAQPTTNNNKTSPPNNNPTLAQANQLNPPAASNPGTTTTAPTTPVPPQFNLTECSKYLFSLVLHNMIQFLNGQSWFLDDGTSAFFGKLQMIRLTGHRGYRLEKRGL</sequence>
<evidence type="ECO:0000256" key="1">
    <source>
        <dbReference type="SAM" id="MobiDB-lite"/>
    </source>
</evidence>
<comment type="caution">
    <text evidence="2">The sequence shown here is derived from an EMBL/GenBank/DDBJ whole genome shotgun (WGS) entry which is preliminary data.</text>
</comment>
<organism evidence="2 3">
    <name type="scientific">Puccinia graminis f. sp. tritici</name>
    <dbReference type="NCBI Taxonomy" id="56615"/>
    <lineage>
        <taxon>Eukaryota</taxon>
        <taxon>Fungi</taxon>
        <taxon>Dikarya</taxon>
        <taxon>Basidiomycota</taxon>
        <taxon>Pucciniomycotina</taxon>
        <taxon>Pucciniomycetes</taxon>
        <taxon>Pucciniales</taxon>
        <taxon>Pucciniaceae</taxon>
        <taxon>Puccinia</taxon>
    </lineage>
</organism>
<keyword evidence="3" id="KW-1185">Reference proteome</keyword>
<accession>A0A5B0QAS5</accession>
<reference evidence="2 3" key="1">
    <citation type="submission" date="2019-05" db="EMBL/GenBank/DDBJ databases">
        <title>Emergence of the Ug99 lineage of the wheat stem rust pathogen through somatic hybridization.</title>
        <authorList>
            <person name="Li F."/>
            <person name="Upadhyaya N.M."/>
            <person name="Sperschneider J."/>
            <person name="Matny O."/>
            <person name="Nguyen-Phuc H."/>
            <person name="Mago R."/>
            <person name="Raley C."/>
            <person name="Miller M.E."/>
            <person name="Silverstein K.A.T."/>
            <person name="Henningsen E."/>
            <person name="Hirsch C.D."/>
            <person name="Visser B."/>
            <person name="Pretorius Z.A."/>
            <person name="Steffenson B.J."/>
            <person name="Schwessinger B."/>
            <person name="Dodds P.N."/>
            <person name="Figueroa M."/>
        </authorList>
    </citation>
    <scope>NUCLEOTIDE SEQUENCE [LARGE SCALE GENOMIC DNA]</scope>
    <source>
        <strain evidence="2">21-0</strain>
    </source>
</reference>
<evidence type="ECO:0000313" key="3">
    <source>
        <dbReference type="Proteomes" id="UP000324748"/>
    </source>
</evidence>
<dbReference type="EMBL" id="VSWC01000027">
    <property type="protein sequence ID" value="KAA1110043.1"/>
    <property type="molecule type" value="Genomic_DNA"/>
</dbReference>
<feature type="compositionally biased region" description="Low complexity" evidence="1">
    <location>
        <begin position="1"/>
        <end position="20"/>
    </location>
</feature>